<evidence type="ECO:0000256" key="1">
    <source>
        <dbReference type="SAM" id="Phobius"/>
    </source>
</evidence>
<accession>A0A941EVW5</accession>
<keyword evidence="1" id="KW-1133">Transmembrane helix</keyword>
<proteinExistence type="predicted"/>
<dbReference type="AlphaFoldDB" id="A0A941EVW5"/>
<keyword evidence="1" id="KW-0812">Transmembrane</keyword>
<feature type="transmembrane region" description="Helical" evidence="1">
    <location>
        <begin position="95"/>
        <end position="119"/>
    </location>
</feature>
<reference evidence="2" key="1">
    <citation type="submission" date="2021-04" db="EMBL/GenBank/DDBJ databases">
        <title>Genome based classification of Actinospica acidithermotolerans sp. nov., an actinobacterium isolated from an Indonesian hot spring.</title>
        <authorList>
            <person name="Kusuma A.B."/>
            <person name="Putra K.E."/>
            <person name="Nafisah S."/>
            <person name="Loh J."/>
            <person name="Nouioui I."/>
            <person name="Goodfellow M."/>
        </authorList>
    </citation>
    <scope>NUCLEOTIDE SEQUENCE</scope>
    <source>
        <strain evidence="2">CSCA 57</strain>
    </source>
</reference>
<dbReference type="RefSeq" id="WP_212530463.1">
    <property type="nucleotide sequence ID" value="NZ_JAGSOG010000118.1"/>
</dbReference>
<comment type="caution">
    <text evidence="2">The sequence shown here is derived from an EMBL/GenBank/DDBJ whole genome shotgun (WGS) entry which is preliminary data.</text>
</comment>
<dbReference type="Proteomes" id="UP000675781">
    <property type="component" value="Unassembled WGS sequence"/>
</dbReference>
<evidence type="ECO:0000313" key="3">
    <source>
        <dbReference type="Proteomes" id="UP000675781"/>
    </source>
</evidence>
<keyword evidence="3" id="KW-1185">Reference proteome</keyword>
<keyword evidence="1" id="KW-0472">Membrane</keyword>
<protein>
    <submittedName>
        <fullName evidence="2">Uncharacterized protein</fullName>
    </submittedName>
</protein>
<sequence length="404" mass="42435">MYFFTYRAAHSGENRFPALWAALALGIAIGPAASAVFYVVARGLGAQVTRVAVGSGRMVRVWASPTRVVRLNTIPLSVRLNYLPRRERYGRDSRIVLATGVLTPALLGILEAVSLPAYAAPLCLCFALAYTSANALAVQPGTSRTAVARAFVTAPPEKDAMLAVPEYASLAHAVSATALGDLSASKDLLTGLRENPYTAGGSVLVEAAHQRIAGDYSASSRTLAGLLAPAPENQIPEDPVRGAAARTGALALSSLNAMLALERDPTLRDRAVPLAEKYLERYAKERGARAPQTLAMRTLLQLEKGELVTAAHMCRRQLSVAGTALDVAEALCTRARIEAARGDVRKAGATVARAGRIAPWYARVSVVHGRIITDVAAGVDLPASAPAVAAEAGLFDDPWSAPPS</sequence>
<feature type="transmembrane region" description="Helical" evidence="1">
    <location>
        <begin position="20"/>
        <end position="40"/>
    </location>
</feature>
<gene>
    <name evidence="2" type="ORF">KDL01_22050</name>
</gene>
<evidence type="ECO:0000313" key="2">
    <source>
        <dbReference type="EMBL" id="MBR7835974.1"/>
    </source>
</evidence>
<dbReference type="EMBL" id="JAGSOG010000118">
    <property type="protein sequence ID" value="MBR7835974.1"/>
    <property type="molecule type" value="Genomic_DNA"/>
</dbReference>
<organism evidence="2 3">
    <name type="scientific">Actinospica durhamensis</name>
    <dbReference type="NCBI Taxonomy" id="1508375"/>
    <lineage>
        <taxon>Bacteria</taxon>
        <taxon>Bacillati</taxon>
        <taxon>Actinomycetota</taxon>
        <taxon>Actinomycetes</taxon>
        <taxon>Catenulisporales</taxon>
        <taxon>Actinospicaceae</taxon>
        <taxon>Actinospica</taxon>
    </lineage>
</organism>
<name>A0A941EVW5_9ACTN</name>